<feature type="domain" description="DUF8202" evidence="3">
    <location>
        <begin position="677"/>
        <end position="839"/>
    </location>
</feature>
<accession>A0A507ZGZ6</accession>
<dbReference type="OrthoDB" id="2582440at2"/>
<feature type="domain" description="Secretion system C-terminal sorting" evidence="2">
    <location>
        <begin position="1371"/>
        <end position="1446"/>
    </location>
</feature>
<evidence type="ECO:0000259" key="3">
    <source>
        <dbReference type="Pfam" id="PF26628"/>
    </source>
</evidence>
<protein>
    <submittedName>
        <fullName evidence="4">T9SS type A sorting domain-containing protein</fullName>
    </submittedName>
</protein>
<dbReference type="Gene3D" id="2.60.120.200">
    <property type="match status" value="2"/>
</dbReference>
<keyword evidence="1" id="KW-0732">Signal</keyword>
<keyword evidence="5" id="KW-1185">Reference proteome</keyword>
<evidence type="ECO:0000313" key="5">
    <source>
        <dbReference type="Proteomes" id="UP000317169"/>
    </source>
</evidence>
<evidence type="ECO:0000259" key="2">
    <source>
        <dbReference type="Pfam" id="PF18962"/>
    </source>
</evidence>
<dbReference type="RefSeq" id="WP_141422256.1">
    <property type="nucleotide sequence ID" value="NZ_VIAR01000011.1"/>
</dbReference>
<dbReference type="NCBIfam" id="TIGR04183">
    <property type="entry name" value="Por_Secre_tail"/>
    <property type="match status" value="1"/>
</dbReference>
<dbReference type="Pfam" id="PF18962">
    <property type="entry name" value="Por_Secre_tail"/>
    <property type="match status" value="1"/>
</dbReference>
<dbReference type="EMBL" id="VIAR01000011">
    <property type="protein sequence ID" value="TQD36227.1"/>
    <property type="molecule type" value="Genomic_DNA"/>
</dbReference>
<dbReference type="SUPFAM" id="SSF49899">
    <property type="entry name" value="Concanavalin A-like lectins/glucanases"/>
    <property type="match status" value="2"/>
</dbReference>
<dbReference type="InterPro" id="IPR026444">
    <property type="entry name" value="Secre_tail"/>
</dbReference>
<dbReference type="InterPro" id="IPR013320">
    <property type="entry name" value="ConA-like_dom_sf"/>
</dbReference>
<feature type="domain" description="DUF8202" evidence="3">
    <location>
        <begin position="260"/>
        <end position="442"/>
    </location>
</feature>
<evidence type="ECO:0000313" key="4">
    <source>
        <dbReference type="EMBL" id="TQD36227.1"/>
    </source>
</evidence>
<dbReference type="GO" id="GO:0005975">
    <property type="term" value="P:carbohydrate metabolic process"/>
    <property type="evidence" value="ECO:0007669"/>
    <property type="project" value="UniProtKB-ARBA"/>
</dbReference>
<reference evidence="4 5" key="1">
    <citation type="submission" date="2019-06" db="EMBL/GenBank/DDBJ databases">
        <title>Flavibacter putida gen. nov., sp. nov., a novel marine bacterium of the family Flavobacteriaceae isolated from coastal seawater.</title>
        <authorList>
            <person name="Feng X."/>
        </authorList>
    </citation>
    <scope>NUCLEOTIDE SEQUENCE [LARGE SCALE GENOMIC DNA]</scope>
    <source>
        <strain evidence="4 5">PLHSN227</strain>
    </source>
</reference>
<organism evidence="4 5">
    <name type="scientific">Haloflavibacter putidus</name>
    <dbReference type="NCBI Taxonomy" id="2576776"/>
    <lineage>
        <taxon>Bacteria</taxon>
        <taxon>Pseudomonadati</taxon>
        <taxon>Bacteroidota</taxon>
        <taxon>Flavobacteriia</taxon>
        <taxon>Flavobacteriales</taxon>
        <taxon>Flavobacteriaceae</taxon>
        <taxon>Haloflavibacter</taxon>
    </lineage>
</organism>
<dbReference type="Pfam" id="PF26628">
    <property type="entry name" value="DUF8202"/>
    <property type="match status" value="2"/>
</dbReference>
<dbReference type="InterPro" id="IPR058515">
    <property type="entry name" value="DUF8202"/>
</dbReference>
<dbReference type="Proteomes" id="UP000317169">
    <property type="component" value="Unassembled WGS sequence"/>
</dbReference>
<sequence length="1448" mass="157985">MKQNYNLRLFAEKYFITAFCILFFITTIKLNAQEAPGGVSDGLELWLKAGEDFTYTDATYAEWLDQSNNAFVLNSAYVLNPDGNASPNISSTTLNFNAALYFDGNHTGLSTQVNEVDFSFSEWSIYSVQKVPDIGNGPSPCIWTYADDNNNFNNTLSFFIDPTEFNVTVNGTKDIILSNPVLDDNVTHIFGYTADSGSTELYLDAKNINTHGGQASPLTGPGAFMVGLDADGGQAVDGDNHLKGDVSEIFFYNRKLTALERSKVETYLAIKYGKTLDQNTATDYVVSNGSAVWDASANTAYNQTVFGIGRDDASGLDQRVSKSVNDIVSIALDLDFTSLNNDVNRTSNHINNLQFLMLSNNNGSISETTAELPTGNFFARVAREWRVEKTANFNQNVHLKFDGFDENWKLYKDSDGDFSFGAVQIASLNANGEAANVQLNDGDVLTLVKIDKSPGGVFAGLELWLNAEEGFTYTNAMNAEWLDQSANAFVLKSSYVYEPTPGDLAPNISSNTLNFHSALYFDGNNTALSTQINQVDFGFNQWSIYSVQQIPPINPSSSAQAVWTYTDKGRNTFNFFVDSDEFNLNVNNARDVTITSPNLDDNITHIFGYTADSNSTEIYLDAENISTHAGQPAALNGAGGFMVGLDCDSYETQDGGNHLKGDIGEIFFYNHKLSALERQKIESYLAIKYGKSLDQSTVTNYVASNGSAIWDASANSTYATGIFGIGRDVASGLDQRVSTSSDDILTIALDNDFVSVNHASSRTTQHLNDLQFLFFSNNGEGIYTTSNEVEFGRFNKRIAKEWKVEKTTNFSQTIHLKFDGFDETWSVYADMDGDFTSGSFLLGDLTTDGKLLHTLVEDGMYISLAKNEPVEYVWENNVWTPASPVGNATFSDNISVINGSVSLAGITEINDITVNSGASLTIESVLYINGDIVNNGEFIFSSDASGNGELGPVPENSSITGDITVQRYMLAKRSYRMVSSAVTTSTSIHANWQEGATSAAANPANGFGTHITGTLIDQENGFDATPSGNSSMYTIDVANQQFEAIANTNSNTLIAGNPYLLFVRGDRGIDVTSNQATPTATRLRASGTLLTGNQVQNFNVTNPGDFVMIGNPYQASVDINNVISNSNNLDANEYYVYDPSLGDHGAYVTVSLPDGLNTTSGSSSANQYLQPGQGAQIATLNAGLVSILFKEESKKPGAAQFTSTNREQINASELASITGQLYTTSRYNNGESLHDSFGVFFHHNFSNSFTEEDAAKPYNFGENMGIQVDDQLVSIEKRKLPTEEEEVLLFSDGYAHTNYSLVLSLNGLEDYEIYLKDTNNQSLTALNDGENVFVFSVDPTNPNSINADRFKIVFAEQSLDVTANSIDKFMVYPNPLNDDQLYITTASMLGQTVKVSLVDMLGREVFTSLKTFKKAEVSIDTAGLPSGIYILHLKNNGQVITTQKIVKQ</sequence>
<dbReference type="GO" id="GO:0004553">
    <property type="term" value="F:hydrolase activity, hydrolyzing O-glycosyl compounds"/>
    <property type="evidence" value="ECO:0007669"/>
    <property type="project" value="UniProtKB-ARBA"/>
</dbReference>
<evidence type="ECO:0000256" key="1">
    <source>
        <dbReference type="ARBA" id="ARBA00022729"/>
    </source>
</evidence>
<name>A0A507ZGZ6_9FLAO</name>
<proteinExistence type="predicted"/>
<gene>
    <name evidence="4" type="ORF">FKR84_10440</name>
</gene>
<comment type="caution">
    <text evidence="4">The sequence shown here is derived from an EMBL/GenBank/DDBJ whole genome shotgun (WGS) entry which is preliminary data.</text>
</comment>